<name>A0ABQ4NYQ2_SHECO</name>
<proteinExistence type="predicted"/>
<gene>
    <name evidence="2" type="ORF">TUM3794_17230</name>
</gene>
<evidence type="ECO:0000313" key="2">
    <source>
        <dbReference type="EMBL" id="GIU40105.1"/>
    </source>
</evidence>
<reference evidence="2 3" key="1">
    <citation type="submission" date="2021-05" db="EMBL/GenBank/DDBJ databases">
        <title>Molecular characterization for Shewanella algae harboring chromosomal blaOXA-55-like strains isolated from clinical and environment sample.</title>
        <authorList>
            <person name="Ohama Y."/>
            <person name="Aoki K."/>
            <person name="Harada S."/>
            <person name="Moriya K."/>
            <person name="Ishii Y."/>
            <person name="Tateda K."/>
        </authorList>
    </citation>
    <scope>NUCLEOTIDE SEQUENCE [LARGE SCALE GENOMIC DNA]</scope>
    <source>
        <strain evidence="2 3">MBTL60-118</strain>
    </source>
</reference>
<dbReference type="RefSeq" id="WP_259651027.1">
    <property type="nucleotide sequence ID" value="NZ_BPEU01000010.1"/>
</dbReference>
<evidence type="ECO:0000256" key="1">
    <source>
        <dbReference type="SAM" id="MobiDB-lite"/>
    </source>
</evidence>
<protein>
    <submittedName>
        <fullName evidence="2">Uncharacterized protein</fullName>
    </submittedName>
</protein>
<dbReference type="Proteomes" id="UP000773469">
    <property type="component" value="Unassembled WGS sequence"/>
</dbReference>
<feature type="region of interest" description="Disordered" evidence="1">
    <location>
        <begin position="1"/>
        <end position="40"/>
    </location>
</feature>
<accession>A0ABQ4NYQ2</accession>
<keyword evidence="3" id="KW-1185">Reference proteome</keyword>
<evidence type="ECO:0000313" key="3">
    <source>
        <dbReference type="Proteomes" id="UP000773469"/>
    </source>
</evidence>
<dbReference type="EMBL" id="BPEU01000010">
    <property type="protein sequence ID" value="GIU40105.1"/>
    <property type="molecule type" value="Genomic_DNA"/>
</dbReference>
<feature type="compositionally biased region" description="Basic and acidic residues" evidence="1">
    <location>
        <begin position="1"/>
        <end position="24"/>
    </location>
</feature>
<comment type="caution">
    <text evidence="2">The sequence shown here is derived from an EMBL/GenBank/DDBJ whole genome shotgun (WGS) entry which is preliminary data.</text>
</comment>
<sequence length="40" mass="4669">MSKEHRQGREGKKQPLKTAKEKRNEKHAKKVTKGLLDNIK</sequence>
<organism evidence="2 3">
    <name type="scientific">Shewanella colwelliana</name>
    <name type="common">Alteromonas colwelliana</name>
    <dbReference type="NCBI Taxonomy" id="23"/>
    <lineage>
        <taxon>Bacteria</taxon>
        <taxon>Pseudomonadati</taxon>
        <taxon>Pseudomonadota</taxon>
        <taxon>Gammaproteobacteria</taxon>
        <taxon>Alteromonadales</taxon>
        <taxon>Shewanellaceae</taxon>
        <taxon>Shewanella</taxon>
    </lineage>
</organism>